<sequence>MATVERFTTTAEPRITGLANGRARIGKTLTARHRPGQWSPKPTSVRYQWRANGTAITGATRSTFTPRARHHGQRISVRVAVTRPGYETVRATSKAVVAAKSYTKAPRPKVVGTARVGQTLTARPGEWRASPRTFAFQWKRDGKPIKKATSRTYRLKKADRGKRITVTVVAQRKAYVLTHRTSAATAKVRWPVGVKHKPRITSQPKDATVNSGRTVTFSASASGGKLKYQWQRRTATGTWKNMSGKTSRSISVKATSKRTLWDYRLRVKNRAGTTFSRPALLVVNSTKTDPFRPGQWYAGKAHTQRISKSWNVRLREPDGADRKRWRTAAVLTACSPPGEPKPTLRRLDIRYTWRGPEPVWSERMEWAELQWRDGQCAAWTIYAGPGPRLAPGGMWQVRDKGKSGRYGKATQFVRGIP</sequence>
<accession>A0ABX2A7R0</accession>
<organism evidence="1 2">
    <name type="scientific">Isoptericola halotolerans</name>
    <dbReference type="NCBI Taxonomy" id="300560"/>
    <lineage>
        <taxon>Bacteria</taxon>
        <taxon>Bacillati</taxon>
        <taxon>Actinomycetota</taxon>
        <taxon>Actinomycetes</taxon>
        <taxon>Micrococcales</taxon>
        <taxon>Promicromonosporaceae</taxon>
        <taxon>Isoptericola</taxon>
    </lineage>
</organism>
<dbReference type="InterPro" id="IPR013783">
    <property type="entry name" value="Ig-like_fold"/>
</dbReference>
<dbReference type="Proteomes" id="UP000757540">
    <property type="component" value="Unassembled WGS sequence"/>
</dbReference>
<name>A0ABX2A7R0_9MICO</name>
<gene>
    <name evidence="1" type="ORF">HDG69_002178</name>
</gene>
<comment type="caution">
    <text evidence="1">The sequence shown here is derived from an EMBL/GenBank/DDBJ whole genome shotgun (WGS) entry which is preliminary data.</text>
</comment>
<dbReference type="EMBL" id="JABEZU010000002">
    <property type="protein sequence ID" value="NOV97603.1"/>
    <property type="molecule type" value="Genomic_DNA"/>
</dbReference>
<protein>
    <recommendedName>
        <fullName evidence="3">Ig-like domain-containing protein</fullName>
    </recommendedName>
</protein>
<evidence type="ECO:0000313" key="1">
    <source>
        <dbReference type="EMBL" id="NOV97603.1"/>
    </source>
</evidence>
<evidence type="ECO:0000313" key="2">
    <source>
        <dbReference type="Proteomes" id="UP000757540"/>
    </source>
</evidence>
<keyword evidence="2" id="KW-1185">Reference proteome</keyword>
<evidence type="ECO:0008006" key="3">
    <source>
        <dbReference type="Google" id="ProtNLM"/>
    </source>
</evidence>
<dbReference type="RefSeq" id="WP_171783789.1">
    <property type="nucleotide sequence ID" value="NZ_BAAAML010000009.1"/>
</dbReference>
<reference evidence="1 2" key="1">
    <citation type="submission" date="2020-05" db="EMBL/GenBank/DDBJ databases">
        <title>Genomic Encyclopedia of Type Strains, Phase III (KMG-III): the genomes of soil and plant-associated and newly described type strains.</title>
        <authorList>
            <person name="Whitman W."/>
        </authorList>
    </citation>
    <scope>NUCLEOTIDE SEQUENCE [LARGE SCALE GENOMIC DNA]</scope>
    <source>
        <strain evidence="1 2">KCTC 19046</strain>
    </source>
</reference>
<dbReference type="Gene3D" id="2.60.40.2700">
    <property type="match status" value="2"/>
</dbReference>
<dbReference type="Gene3D" id="2.60.40.10">
    <property type="entry name" value="Immunoglobulins"/>
    <property type="match status" value="1"/>
</dbReference>
<proteinExistence type="predicted"/>
<dbReference type="SUPFAM" id="SSF48726">
    <property type="entry name" value="Immunoglobulin"/>
    <property type="match status" value="1"/>
</dbReference>
<dbReference type="InterPro" id="IPR036179">
    <property type="entry name" value="Ig-like_dom_sf"/>
</dbReference>